<evidence type="ECO:0000313" key="6">
    <source>
        <dbReference type="Proteomes" id="UP000028828"/>
    </source>
</evidence>
<evidence type="ECO:0000256" key="4">
    <source>
        <dbReference type="SAM" id="MobiDB-lite"/>
    </source>
</evidence>
<feature type="compositionally biased region" description="Basic and acidic residues" evidence="4">
    <location>
        <begin position="216"/>
        <end position="236"/>
    </location>
</feature>
<organism evidence="5 6">
    <name type="scientific">Toxoplasma gondii p89</name>
    <dbReference type="NCBI Taxonomy" id="943119"/>
    <lineage>
        <taxon>Eukaryota</taxon>
        <taxon>Sar</taxon>
        <taxon>Alveolata</taxon>
        <taxon>Apicomplexa</taxon>
        <taxon>Conoidasida</taxon>
        <taxon>Coccidia</taxon>
        <taxon>Eucoccidiorida</taxon>
        <taxon>Eimeriorina</taxon>
        <taxon>Sarcocystidae</taxon>
        <taxon>Toxoplasma</taxon>
    </lineage>
</organism>
<feature type="compositionally biased region" description="Basic residues" evidence="4">
    <location>
        <begin position="1"/>
        <end position="14"/>
    </location>
</feature>
<feature type="coiled-coil region" evidence="3">
    <location>
        <begin position="716"/>
        <end position="743"/>
    </location>
</feature>
<dbReference type="GO" id="GO:0003677">
    <property type="term" value="F:DNA binding"/>
    <property type="evidence" value="ECO:0007669"/>
    <property type="project" value="InterPro"/>
</dbReference>
<comment type="caution">
    <text evidence="5">The sequence shown here is derived from an EMBL/GenBank/DDBJ whole genome shotgun (WGS) entry which is preliminary data.</text>
</comment>
<feature type="region of interest" description="Disordered" evidence="4">
    <location>
        <begin position="366"/>
        <end position="394"/>
    </location>
</feature>
<dbReference type="VEuPathDB" id="ToxoDB:TGP89_300330"/>
<feature type="compositionally biased region" description="Basic residues" evidence="4">
    <location>
        <begin position="797"/>
        <end position="806"/>
    </location>
</feature>
<reference evidence="5 6" key="1">
    <citation type="submission" date="2014-03" db="EMBL/GenBank/DDBJ databases">
        <authorList>
            <person name="Sibley D."/>
            <person name="Venepally P."/>
            <person name="Karamycheva S."/>
            <person name="Hadjithomas M."/>
            <person name="Khan A."/>
            <person name="Brunk B."/>
            <person name="Roos D."/>
            <person name="Caler E."/>
            <person name="Lorenzi H."/>
        </authorList>
    </citation>
    <scope>NUCLEOTIDE SEQUENCE [LARGE SCALE GENOMIC DNA]</scope>
    <source>
        <strain evidence="6">p89</strain>
    </source>
</reference>
<dbReference type="InterPro" id="IPR012890">
    <property type="entry name" value="GCFC2-like"/>
</dbReference>
<dbReference type="PANTHER" id="PTHR12214">
    <property type="entry name" value="GC-RICH SEQUENCE DNA-BINDING FACTOR"/>
    <property type="match status" value="1"/>
</dbReference>
<feature type="compositionally biased region" description="Basic and acidic residues" evidence="4">
    <location>
        <begin position="326"/>
        <end position="338"/>
    </location>
</feature>
<keyword evidence="2" id="KW-0539">Nucleus</keyword>
<dbReference type="GO" id="GO:0000398">
    <property type="term" value="P:mRNA splicing, via spliceosome"/>
    <property type="evidence" value="ECO:0007669"/>
    <property type="project" value="InterPro"/>
</dbReference>
<feature type="region of interest" description="Disordered" evidence="4">
    <location>
        <begin position="1"/>
        <end position="77"/>
    </location>
</feature>
<feature type="compositionally biased region" description="Basic and acidic residues" evidence="4">
    <location>
        <begin position="1020"/>
        <end position="1030"/>
    </location>
</feature>
<keyword evidence="3" id="KW-0175">Coiled coil</keyword>
<name>A0A086J9M8_TOXGO</name>
<sequence length="1284" mass="139890">MSLFARRKVKKSSSRKAALLEEDEPGSGVDNAEDSGRLSSISFGARTSAPVSSFVSSDLSSGSSRNASENAVPASAAALAAANQIREQAAVAAARSHASSAVAARASLSFSLTDGSHSSSSGLGADAFDAFDAFDATHAPNNDAGTVSGRLSHSGRAAAGVCTPRGAAQGTCQGEEASRRPAGGAGRGGLSFSGLDDEADDDGFFQVKKSKASKRLQREKEREARSDNLDRFERGKTAPCASPEKVRGGPSSESGKSKLVLQATGLRLLVNQTHRQRPQFSEEAGDGARGSSKSERGKSLSDEPRGGGSSRVSSQKPAPSAAGSLKAEETPDRRDGDACWKGGRPALAPGAAAAEKILSLAELEEAEARQRSGRVETDASCGVPASRDGDEDDVASMARLARAQRQRARMIEKGELIPADSAAALTGEWGTAVRLKKRQQQQLETLRSWRDDGCEEAEDGDEEEPRRESDDEGDEEEDPALRLKEQLQLLKVQERQHGVGRPGENEEEEAWEAWEREKILKGAGRKHLLRQQQLFERRQQEQQEYLQQQVYLQQQGGWTPADALQQLNLLQQQQRHQQRLLNQLANPQDSHSEQSSEPLAASTAAALGSSDGAGGREASAVGLVEAPTSAAWLKEVWGVDGANAQARAALAWLKEEAQQLRLLEVAEEEQKEERRRQRANAAEKLRLLEVRQLGVGKRMDDLQDFLIFVEDLAGFILAKEGAVQQAQATIEEMEREVADKKFERRLLEFDDCRREAFRRTRPGQDATDSDSSSDDERDEFGRSRKYTQKLQRSDRAKARRARRLARRQSSEKGASHEVLRETTASPAAVRMQRIRQGATRAGRDTVGPVQGPAGQEGLWGVLGETLGDGWATSEEEEDGVGRLRRDRSKFSAAASEVMEDVAEAFVSVAAVLEEVEKMKKWCGAEFAALRILEQVPDMIKTQVRWQLLWWNPLAIADELPKNEARGDKTRAWVSEASLENFDWFLELGLFIDKLDELSGAPLPQSASSEKVRQPTSATGKEGEEGSEKVSGETCDPSTVMSEVVKQCVVPRAAAALKCTDITSFASVHRASQLLGELLLFRDENSLPHLTKVLQDFVAFVVAQVSALLPADFVKQVVADVPQFPPSPQGCGGEVTQDEAAAKKELVELFLHRALKIAGCCACFMDILSDSLLLHICMQEIFVDRVRPLLPTLPPSEQLVVLGAFIHLLPLRWVLQLQEESPGESGAIPRMQQLLGAVVALGEAVVDEAEQAEVLLLLKKLSPQEEAEKIQRVFEQRHGQRLSQQ</sequence>
<comment type="subcellular location">
    <subcellularLocation>
        <location evidence="1">Nucleus</location>
    </subcellularLocation>
</comment>
<evidence type="ECO:0000256" key="2">
    <source>
        <dbReference type="ARBA" id="ARBA00023242"/>
    </source>
</evidence>
<protein>
    <submittedName>
        <fullName evidence="5">Uncharacterized protein</fullName>
    </submittedName>
</protein>
<dbReference type="GO" id="GO:0005634">
    <property type="term" value="C:nucleus"/>
    <property type="evidence" value="ECO:0007669"/>
    <property type="project" value="UniProtKB-SubCell"/>
</dbReference>
<feature type="compositionally biased region" description="Basic and acidic residues" evidence="4">
    <location>
        <begin position="292"/>
        <end position="305"/>
    </location>
</feature>
<feature type="compositionally biased region" description="Basic and acidic residues" evidence="4">
    <location>
        <begin position="808"/>
        <end position="820"/>
    </location>
</feature>
<feature type="region of interest" description="Disordered" evidence="4">
    <location>
        <begin position="1002"/>
        <end position="1035"/>
    </location>
</feature>
<proteinExistence type="predicted"/>
<feature type="compositionally biased region" description="Low complexity" evidence="4">
    <location>
        <begin position="595"/>
        <end position="610"/>
    </location>
</feature>
<feature type="compositionally biased region" description="Polar residues" evidence="4">
    <location>
        <begin position="1004"/>
        <end position="1018"/>
    </location>
</feature>
<evidence type="ECO:0000256" key="1">
    <source>
        <dbReference type="ARBA" id="ARBA00004123"/>
    </source>
</evidence>
<evidence type="ECO:0000313" key="5">
    <source>
        <dbReference type="EMBL" id="KFG28846.1"/>
    </source>
</evidence>
<dbReference type="OrthoDB" id="348440at2759"/>
<dbReference type="PANTHER" id="PTHR12214:SF0">
    <property type="entry name" value="LD29489P"/>
    <property type="match status" value="1"/>
</dbReference>
<feature type="compositionally biased region" description="Acidic residues" evidence="4">
    <location>
        <begin position="767"/>
        <end position="778"/>
    </location>
</feature>
<gene>
    <name evidence="5" type="ORF">TGP89_300330</name>
</gene>
<feature type="region of interest" description="Disordered" evidence="4">
    <location>
        <begin position="585"/>
        <end position="612"/>
    </location>
</feature>
<feature type="region of interest" description="Disordered" evidence="4">
    <location>
        <begin position="422"/>
        <end position="487"/>
    </location>
</feature>
<feature type="region of interest" description="Disordered" evidence="4">
    <location>
        <begin position="161"/>
        <end position="346"/>
    </location>
</feature>
<dbReference type="Proteomes" id="UP000028828">
    <property type="component" value="Unassembled WGS sequence"/>
</dbReference>
<feature type="coiled-coil region" evidence="3">
    <location>
        <begin position="643"/>
        <end position="691"/>
    </location>
</feature>
<feature type="compositionally biased region" description="Acidic residues" evidence="4">
    <location>
        <begin position="453"/>
        <end position="463"/>
    </location>
</feature>
<feature type="compositionally biased region" description="Low complexity" evidence="4">
    <location>
        <begin position="48"/>
        <end position="77"/>
    </location>
</feature>
<feature type="compositionally biased region" description="Basic and acidic residues" evidence="4">
    <location>
        <begin position="366"/>
        <end position="377"/>
    </location>
</feature>
<feature type="region of interest" description="Disordered" evidence="4">
    <location>
        <begin position="758"/>
        <end position="858"/>
    </location>
</feature>
<accession>A0A086J9M8</accession>
<evidence type="ECO:0000256" key="3">
    <source>
        <dbReference type="SAM" id="Coils"/>
    </source>
</evidence>
<dbReference type="EMBL" id="AEYI02002285">
    <property type="protein sequence ID" value="KFG28846.1"/>
    <property type="molecule type" value="Genomic_DNA"/>
</dbReference>